<accession>A0A4V2UYZ3</accession>
<gene>
    <name evidence="1" type="ORF">EDC22_107135</name>
</gene>
<comment type="caution">
    <text evidence="1">The sequence shown here is derived from an EMBL/GenBank/DDBJ whole genome shotgun (WGS) entry which is preliminary data.</text>
</comment>
<organism evidence="1 2">
    <name type="scientific">Tepidamorphus gemmatus</name>
    <dbReference type="NCBI Taxonomy" id="747076"/>
    <lineage>
        <taxon>Bacteria</taxon>
        <taxon>Pseudomonadati</taxon>
        <taxon>Pseudomonadota</taxon>
        <taxon>Alphaproteobacteria</taxon>
        <taxon>Hyphomicrobiales</taxon>
        <taxon>Tepidamorphaceae</taxon>
        <taxon>Tepidamorphus</taxon>
    </lineage>
</organism>
<protein>
    <submittedName>
        <fullName evidence="1">Uncharacterized protein</fullName>
    </submittedName>
</protein>
<reference evidence="1 2" key="1">
    <citation type="submission" date="2019-03" db="EMBL/GenBank/DDBJ databases">
        <title>Genomic Encyclopedia of Type Strains, Phase IV (KMG-IV): sequencing the most valuable type-strain genomes for metagenomic binning, comparative biology and taxonomic classification.</title>
        <authorList>
            <person name="Goeker M."/>
        </authorList>
    </citation>
    <scope>NUCLEOTIDE SEQUENCE [LARGE SCALE GENOMIC DNA]</scope>
    <source>
        <strain evidence="1 2">DSM 19345</strain>
    </source>
</reference>
<dbReference type="AlphaFoldDB" id="A0A4V2UYZ3"/>
<dbReference type="EMBL" id="SMAK01000007">
    <property type="protein sequence ID" value="TCT09288.1"/>
    <property type="molecule type" value="Genomic_DNA"/>
</dbReference>
<sequence length="65" mass="7418">MMMNSAAKRVEEKTTERRQETRWAGIGINAVAAASICRDKEKVAHREVKPVRRAFPFSDHDFATD</sequence>
<evidence type="ECO:0000313" key="2">
    <source>
        <dbReference type="Proteomes" id="UP000295678"/>
    </source>
</evidence>
<proteinExistence type="predicted"/>
<dbReference type="Proteomes" id="UP000295678">
    <property type="component" value="Unassembled WGS sequence"/>
</dbReference>
<keyword evidence="2" id="KW-1185">Reference proteome</keyword>
<evidence type="ECO:0000313" key="1">
    <source>
        <dbReference type="EMBL" id="TCT09288.1"/>
    </source>
</evidence>
<name>A0A4V2UYZ3_9HYPH</name>